<gene>
    <name evidence="2" type="ORF">Naga_100008g22</name>
</gene>
<sequence length="184" mass="20337">MGFGKVDVRDRVQRAGLRHVAVVEEDQDLNARLERGTHPLPAPPARRPADVLFTPGLDLIGQSSMKSVLAQVNDARRPFLTRPATCRMHNKLAAVAWSVSTPQRRRKKKDEDGSEIGGEEDDEGMEEEEDDAEGMEEEEDREEVLGLCEHPPRRGGAPICIIWGSGARGGLTLNNVLYPTGLYK</sequence>
<accession>W7U5B7</accession>
<proteinExistence type="predicted"/>
<reference evidence="2 3" key="1">
    <citation type="journal article" date="2014" name="Mol. Plant">
        <title>Chromosome Scale Genome Assembly and Transcriptome Profiling of Nannochloropsis gaditana in Nitrogen Depletion.</title>
        <authorList>
            <person name="Corteggiani Carpinelli E."/>
            <person name="Telatin A."/>
            <person name="Vitulo N."/>
            <person name="Forcato C."/>
            <person name="D'Angelo M."/>
            <person name="Schiavon R."/>
            <person name="Vezzi A."/>
            <person name="Giacometti G.M."/>
            <person name="Morosinotto T."/>
            <person name="Valle G."/>
        </authorList>
    </citation>
    <scope>NUCLEOTIDE SEQUENCE [LARGE SCALE GENOMIC DNA]</scope>
    <source>
        <strain evidence="2 3">B-31</strain>
    </source>
</reference>
<dbReference type="EMBL" id="AZIL01000356">
    <property type="protein sequence ID" value="EWM27971.1"/>
    <property type="molecule type" value="Genomic_DNA"/>
</dbReference>
<organism evidence="2 3">
    <name type="scientific">Nannochloropsis gaditana</name>
    <dbReference type="NCBI Taxonomy" id="72520"/>
    <lineage>
        <taxon>Eukaryota</taxon>
        <taxon>Sar</taxon>
        <taxon>Stramenopiles</taxon>
        <taxon>Ochrophyta</taxon>
        <taxon>Eustigmatophyceae</taxon>
        <taxon>Eustigmatales</taxon>
        <taxon>Monodopsidaceae</taxon>
        <taxon>Nannochloropsis</taxon>
    </lineage>
</organism>
<evidence type="ECO:0000256" key="1">
    <source>
        <dbReference type="SAM" id="MobiDB-lite"/>
    </source>
</evidence>
<evidence type="ECO:0000313" key="2">
    <source>
        <dbReference type="EMBL" id="EWM27971.1"/>
    </source>
</evidence>
<dbReference type="Proteomes" id="UP000019335">
    <property type="component" value="Chromosome 5"/>
</dbReference>
<protein>
    <submittedName>
        <fullName evidence="2">Uncharacterized protein</fullName>
    </submittedName>
</protein>
<feature type="region of interest" description="Disordered" evidence="1">
    <location>
        <begin position="99"/>
        <end position="150"/>
    </location>
</feature>
<evidence type="ECO:0000313" key="3">
    <source>
        <dbReference type="Proteomes" id="UP000019335"/>
    </source>
</evidence>
<keyword evidence="3" id="KW-1185">Reference proteome</keyword>
<dbReference type="AlphaFoldDB" id="W7U5B7"/>
<comment type="caution">
    <text evidence="2">The sequence shown here is derived from an EMBL/GenBank/DDBJ whole genome shotgun (WGS) entry which is preliminary data.</text>
</comment>
<feature type="compositionally biased region" description="Acidic residues" evidence="1">
    <location>
        <begin position="112"/>
        <end position="142"/>
    </location>
</feature>
<name>W7U5B7_9STRA</name>